<sequence length="903" mass="95724">MIARLLSALRAAKQHGTSSVLLISGVAGVGKTSVVTELCRQAAVMSLQVARSKCDEIDRIRPGTAVLALLRSGSAPLVSAGELARILQDADEPLLIADHFEAAAASSGPVLIAIDDVHWADPVSLFLLRTLVPRLAGFPVVWVLTSREETLDDFSGGHQAVRVLSQRLEPLSLEAVAAIAHDRLGYEPDEDSRRYLAATGGNALLATGVIDGMARAASAGGGAGATMAMEFDAAVAERLAGLDSGARDLVELLATAGRPMALRDVLALVQPVDGAVQAAMASQLVISTEDGLAMRHDLFGSAVRAAMPRKLLRDVHSRLAIHYLDEVGDPVMAASHARAAVQPGDLAGARILLCAAEQLSGLSKGDAADLAMLAFQTLSPQHPEWLELSRRCLSVLVRAERAREAIAAADVILAFSDDITVVGRVYAEAAYALWLSGRDTDLSRRVERILASSSLDRATASRLSAARALARARTSAGEPASTHATSAVEQARASGDTAALALAMQAAGEAARIEGRHIDALEYFRKRRMLTGAVCLPDEITALQFLDRYDDAQTLLNLARRVDGGRLELLPAVQNAQMWHDFLAGSVEDAETSAAAVLELGQQLGTNVHVLDARIVRTGVALLRDDIEGAAAQLSAADELVDADRAVRNQWLVVMRGWFTTRRGDLDASMKTLRSVMRGADAACHYWPLWPCWLGQFAAASAQAADREFAAEIAEAAQHLARKNPGVASLEGISLQLRGMRDNDLDLLAQAVTVLQASPRPFLRGDGAIAYGRALLETGHKADGLAQLDRAWDVFDRMGALASRAQAQQLMRDAGAHRTKWAGPLVKQNLGWEALTSAEQRVALLISAGLTNRSVATQLGVSVNTVGTQTRAIFSKLGVHSRVQLANALNGTGVSVAPSGPEE</sequence>
<dbReference type="GO" id="GO:0003677">
    <property type="term" value="F:DNA binding"/>
    <property type="evidence" value="ECO:0007669"/>
    <property type="project" value="InterPro"/>
</dbReference>
<dbReference type="InterPro" id="IPR016032">
    <property type="entry name" value="Sig_transdc_resp-reg_C-effctor"/>
</dbReference>
<dbReference type="AlphaFoldDB" id="A0A1H8TBA0"/>
<dbReference type="Proteomes" id="UP000181951">
    <property type="component" value="Unassembled WGS sequence"/>
</dbReference>
<dbReference type="Gene3D" id="3.40.50.300">
    <property type="entry name" value="P-loop containing nucleotide triphosphate hydrolases"/>
    <property type="match status" value="1"/>
</dbReference>
<dbReference type="PROSITE" id="PS50043">
    <property type="entry name" value="HTH_LUXR_2"/>
    <property type="match status" value="1"/>
</dbReference>
<feature type="domain" description="HTH luxR-type" evidence="3">
    <location>
        <begin position="828"/>
        <end position="893"/>
    </location>
</feature>
<dbReference type="InterPro" id="IPR000792">
    <property type="entry name" value="Tscrpt_reg_LuxR_C"/>
</dbReference>
<evidence type="ECO:0000256" key="2">
    <source>
        <dbReference type="ARBA" id="ARBA00022840"/>
    </source>
</evidence>
<dbReference type="STRING" id="310780.SAMN05216267_105010"/>
<gene>
    <name evidence="4" type="ORF">SAMN05216267_105010</name>
</gene>
<dbReference type="EMBL" id="FODD01000050">
    <property type="protein sequence ID" value="SEO87864.1"/>
    <property type="molecule type" value="Genomic_DNA"/>
</dbReference>
<organism evidence="4 5">
    <name type="scientific">Actinacidiphila rubida</name>
    <dbReference type="NCBI Taxonomy" id="310780"/>
    <lineage>
        <taxon>Bacteria</taxon>
        <taxon>Bacillati</taxon>
        <taxon>Actinomycetota</taxon>
        <taxon>Actinomycetes</taxon>
        <taxon>Kitasatosporales</taxon>
        <taxon>Streptomycetaceae</taxon>
        <taxon>Actinacidiphila</taxon>
    </lineage>
</organism>
<name>A0A1H8TBA0_9ACTN</name>
<dbReference type="Pfam" id="PF13191">
    <property type="entry name" value="AAA_16"/>
    <property type="match status" value="1"/>
</dbReference>
<dbReference type="GO" id="GO:0006355">
    <property type="term" value="P:regulation of DNA-templated transcription"/>
    <property type="evidence" value="ECO:0007669"/>
    <property type="project" value="InterPro"/>
</dbReference>
<dbReference type="InterPro" id="IPR041664">
    <property type="entry name" value="AAA_16"/>
</dbReference>
<dbReference type="PANTHER" id="PTHR16305:SF35">
    <property type="entry name" value="TRANSCRIPTIONAL ACTIVATOR DOMAIN"/>
    <property type="match status" value="1"/>
</dbReference>
<dbReference type="PRINTS" id="PR00038">
    <property type="entry name" value="HTHLUXR"/>
</dbReference>
<evidence type="ECO:0000256" key="1">
    <source>
        <dbReference type="ARBA" id="ARBA00022741"/>
    </source>
</evidence>
<dbReference type="InterPro" id="IPR027417">
    <property type="entry name" value="P-loop_NTPase"/>
</dbReference>
<accession>A0A1H8TBA0</accession>
<reference evidence="4 5" key="1">
    <citation type="submission" date="2016-10" db="EMBL/GenBank/DDBJ databases">
        <authorList>
            <person name="de Groot N.N."/>
        </authorList>
    </citation>
    <scope>NUCLEOTIDE SEQUENCE [LARGE SCALE GENOMIC DNA]</scope>
    <source>
        <strain evidence="4 5">CGMCC 4.2026</strain>
    </source>
</reference>
<evidence type="ECO:0000313" key="4">
    <source>
        <dbReference type="EMBL" id="SEO87864.1"/>
    </source>
</evidence>
<dbReference type="PANTHER" id="PTHR16305">
    <property type="entry name" value="TESTICULAR SOLUBLE ADENYLYL CYCLASE"/>
    <property type="match status" value="1"/>
</dbReference>
<keyword evidence="2" id="KW-0067">ATP-binding</keyword>
<dbReference type="GO" id="GO:0004016">
    <property type="term" value="F:adenylate cyclase activity"/>
    <property type="evidence" value="ECO:0007669"/>
    <property type="project" value="TreeGrafter"/>
</dbReference>
<dbReference type="SUPFAM" id="SSF52540">
    <property type="entry name" value="P-loop containing nucleoside triphosphate hydrolases"/>
    <property type="match status" value="1"/>
</dbReference>
<proteinExistence type="predicted"/>
<dbReference type="SUPFAM" id="SSF46894">
    <property type="entry name" value="C-terminal effector domain of the bipartite response regulators"/>
    <property type="match status" value="1"/>
</dbReference>
<protein>
    <submittedName>
        <fullName evidence="4">ATP-, maltotriose-and DNA-dependent transcriptional regulator MalT</fullName>
    </submittedName>
</protein>
<evidence type="ECO:0000313" key="5">
    <source>
        <dbReference type="Proteomes" id="UP000181951"/>
    </source>
</evidence>
<dbReference type="GO" id="GO:0005737">
    <property type="term" value="C:cytoplasm"/>
    <property type="evidence" value="ECO:0007669"/>
    <property type="project" value="TreeGrafter"/>
</dbReference>
<dbReference type="PROSITE" id="PS00622">
    <property type="entry name" value="HTH_LUXR_1"/>
    <property type="match status" value="1"/>
</dbReference>
<dbReference type="Gene3D" id="1.10.10.10">
    <property type="entry name" value="Winged helix-like DNA-binding domain superfamily/Winged helix DNA-binding domain"/>
    <property type="match status" value="1"/>
</dbReference>
<evidence type="ECO:0000259" key="3">
    <source>
        <dbReference type="PROSITE" id="PS50043"/>
    </source>
</evidence>
<keyword evidence="5" id="KW-1185">Reference proteome</keyword>
<dbReference type="InterPro" id="IPR036388">
    <property type="entry name" value="WH-like_DNA-bd_sf"/>
</dbReference>
<dbReference type="SMART" id="SM00421">
    <property type="entry name" value="HTH_LUXR"/>
    <property type="match status" value="1"/>
</dbReference>
<dbReference type="CDD" id="cd06170">
    <property type="entry name" value="LuxR_C_like"/>
    <property type="match status" value="1"/>
</dbReference>
<keyword evidence="1" id="KW-0547">Nucleotide-binding</keyword>
<dbReference type="GO" id="GO:0005524">
    <property type="term" value="F:ATP binding"/>
    <property type="evidence" value="ECO:0007669"/>
    <property type="project" value="UniProtKB-KW"/>
</dbReference>
<dbReference type="Pfam" id="PF00196">
    <property type="entry name" value="GerE"/>
    <property type="match status" value="1"/>
</dbReference>